<dbReference type="PANTHER" id="PTHR10643:SF2">
    <property type="entry name" value="KINETOCHORE PROTEIN NDC80 HOMOLOG"/>
    <property type="match status" value="1"/>
</dbReference>
<comment type="similarity">
    <text evidence="1 10">Belongs to the NDC80/HEC1 family.</text>
</comment>
<dbReference type="GO" id="GO:0051301">
    <property type="term" value="P:cell division"/>
    <property type="evidence" value="ECO:0007669"/>
    <property type="project" value="UniProtKB-UniRule"/>
</dbReference>
<evidence type="ECO:0000256" key="10">
    <source>
        <dbReference type="RuleBase" id="RU368072"/>
    </source>
</evidence>
<keyword evidence="3 10" id="KW-0132">Cell division</keyword>
<gene>
    <name evidence="14" type="ORF">Pcinc_031246</name>
</gene>
<feature type="coiled-coil region" evidence="11">
    <location>
        <begin position="568"/>
        <end position="652"/>
    </location>
</feature>
<evidence type="ECO:0000313" key="14">
    <source>
        <dbReference type="EMBL" id="KAK3862924.1"/>
    </source>
</evidence>
<proteinExistence type="inferred from homology"/>
<organism evidence="14 15">
    <name type="scientific">Petrolisthes cinctipes</name>
    <name type="common">Flat porcelain crab</name>
    <dbReference type="NCBI Taxonomy" id="88211"/>
    <lineage>
        <taxon>Eukaryota</taxon>
        <taxon>Metazoa</taxon>
        <taxon>Ecdysozoa</taxon>
        <taxon>Arthropoda</taxon>
        <taxon>Crustacea</taxon>
        <taxon>Multicrustacea</taxon>
        <taxon>Malacostraca</taxon>
        <taxon>Eumalacostraca</taxon>
        <taxon>Eucarida</taxon>
        <taxon>Decapoda</taxon>
        <taxon>Pleocyemata</taxon>
        <taxon>Anomura</taxon>
        <taxon>Galatheoidea</taxon>
        <taxon>Porcellanidae</taxon>
        <taxon>Petrolisthes</taxon>
    </lineage>
</organism>
<comment type="subunit">
    <text evidence="10">Component of the NDC80 complex.</text>
</comment>
<evidence type="ECO:0000256" key="2">
    <source>
        <dbReference type="ARBA" id="ARBA00022454"/>
    </source>
</evidence>
<feature type="region of interest" description="Disordered" evidence="12">
    <location>
        <begin position="76"/>
        <end position="183"/>
    </location>
</feature>
<comment type="function">
    <text evidence="10">Acts as a component of the essential kinetochore-associated NDC80 complex, which is required for chromosome segregation and spindle checkpoint activity.</text>
</comment>
<sequence>MGIKGNLGKWIHSFLNGRFQRVAVNGTLSKKSPQAVRICVTHGSARNPHKVSQVRSLGTLSGNEAFHGCLDLSGGGLGMRKSNVGTQRPGVLRPRNSDATPNNRRSGGQVARKSFLAKPGQGERTRRGSSNGSNRPSASGLRFTPTRNNAYGANLLAPPSSTSRPSPAARNSSMGTVSRKEMRPITDSSFKSRCIDKIINFLVTNGYDLPVERRTLLTPSAKDFGNIFQFIYRHLDNSYQLHSKFEDEIPRILKALTYPVQMPKSSFITVGSPHTWPSVLAMLDWLIEVINNSTDMDVESLAFPDEFDSDMCQQRIRIETDIKLFHCDTEQDIEDCHEEFRHNIEHLNKVRPQDMISAQEEMEQIEDEISALNSQEEREAGLKQLYSQMLHDIEKLNAYCLELEAFNANRDAETVKHKQTLEGVRSEFQQLHEDIVQLTQLKNEQALSAAELTHFKNHAREGAVVTQQLQLQSKDLDSKIWNKEMEIGKTMKSLNENICIYNGLVSQLELSNDYEATSVINSDNLYHLQNNIIALLRTKKKNVKHDAFQTQDAKRQKEDELYMTKEMLQEKAVEVTKLESKLKRLEDDKLITKKEVQTEKQEMLQESERHLEQIKEERKSDKVYLYQKQCAIDQAKEELERTRSQAGERARKGIEFLVKVNAVARDHLIFNSKECLKFKIVVDRISSDIQDAVKDSTTEEQK</sequence>
<feature type="compositionally biased region" description="Low complexity" evidence="12">
    <location>
        <begin position="128"/>
        <end position="140"/>
    </location>
</feature>
<dbReference type="EMBL" id="JAWQEG010004126">
    <property type="protein sequence ID" value="KAK3862924.1"/>
    <property type="molecule type" value="Genomic_DNA"/>
</dbReference>
<evidence type="ECO:0000256" key="6">
    <source>
        <dbReference type="ARBA" id="ARBA00023054"/>
    </source>
</evidence>
<dbReference type="GO" id="GO:0005634">
    <property type="term" value="C:nucleus"/>
    <property type="evidence" value="ECO:0007669"/>
    <property type="project" value="UniProtKB-SubCell"/>
</dbReference>
<dbReference type="InterPro" id="IPR038273">
    <property type="entry name" value="Ndc80_sf"/>
</dbReference>
<protein>
    <recommendedName>
        <fullName evidence="10">Kinetochore protein NDC80</fullName>
    </recommendedName>
</protein>
<accession>A0AAE1EX12</accession>
<comment type="subcellular location">
    <subcellularLocation>
        <location evidence="10">Chromosome</location>
        <location evidence="10">Centromere</location>
        <location evidence="10">Kinetochore</location>
    </subcellularLocation>
    <subcellularLocation>
        <location evidence="10">Nucleus</location>
    </subcellularLocation>
</comment>
<dbReference type="InterPro" id="IPR005550">
    <property type="entry name" value="Kinetochore_Ndc80"/>
</dbReference>
<keyword evidence="7 10" id="KW-0539">Nucleus</keyword>
<keyword evidence="2 10" id="KW-0158">Chromosome</keyword>
<evidence type="ECO:0000256" key="4">
    <source>
        <dbReference type="ARBA" id="ARBA00022776"/>
    </source>
</evidence>
<evidence type="ECO:0000256" key="3">
    <source>
        <dbReference type="ARBA" id="ARBA00022618"/>
    </source>
</evidence>
<evidence type="ECO:0000256" key="7">
    <source>
        <dbReference type="ARBA" id="ARBA00023242"/>
    </source>
</evidence>
<dbReference type="Proteomes" id="UP001286313">
    <property type="component" value="Unassembled WGS sequence"/>
</dbReference>
<evidence type="ECO:0000256" key="12">
    <source>
        <dbReference type="SAM" id="MobiDB-lite"/>
    </source>
</evidence>
<evidence type="ECO:0000256" key="9">
    <source>
        <dbReference type="ARBA" id="ARBA00023328"/>
    </source>
</evidence>
<dbReference type="AlphaFoldDB" id="A0AAE1EX12"/>
<comment type="caution">
    <text evidence="14">The sequence shown here is derived from an EMBL/GenBank/DDBJ whole genome shotgun (WGS) entry which is preliminary data.</text>
</comment>
<feature type="domain" description="Kinetochore protein Ndc80 CH" evidence="13">
    <location>
        <begin position="172"/>
        <end position="291"/>
    </location>
</feature>
<evidence type="ECO:0000313" key="15">
    <source>
        <dbReference type="Proteomes" id="UP001286313"/>
    </source>
</evidence>
<keyword evidence="15" id="KW-1185">Reference proteome</keyword>
<evidence type="ECO:0000259" key="13">
    <source>
        <dbReference type="Pfam" id="PF03801"/>
    </source>
</evidence>
<reference evidence="14" key="1">
    <citation type="submission" date="2023-10" db="EMBL/GenBank/DDBJ databases">
        <title>Genome assemblies of two species of porcelain crab, Petrolisthes cinctipes and Petrolisthes manimaculis (Anomura: Porcellanidae).</title>
        <authorList>
            <person name="Angst P."/>
        </authorList>
    </citation>
    <scope>NUCLEOTIDE SEQUENCE</scope>
    <source>
        <strain evidence="14">PB745_01</strain>
        <tissue evidence="14">Gill</tissue>
    </source>
</reference>
<feature type="compositionally biased region" description="Low complexity" evidence="12">
    <location>
        <begin position="157"/>
        <end position="173"/>
    </location>
</feature>
<evidence type="ECO:0000256" key="5">
    <source>
        <dbReference type="ARBA" id="ARBA00022838"/>
    </source>
</evidence>
<dbReference type="InterPro" id="IPR055260">
    <property type="entry name" value="Ndc80_CH"/>
</dbReference>
<dbReference type="Pfam" id="PF03801">
    <property type="entry name" value="Ndc80_HEC"/>
    <property type="match status" value="1"/>
</dbReference>
<keyword evidence="8 10" id="KW-0131">Cell cycle</keyword>
<dbReference type="Gene3D" id="1.10.418.30">
    <property type="entry name" value="Ncd80 complex, Ncd80 subunit"/>
    <property type="match status" value="1"/>
</dbReference>
<evidence type="ECO:0000256" key="11">
    <source>
        <dbReference type="SAM" id="Coils"/>
    </source>
</evidence>
<keyword evidence="5 10" id="KW-0995">Kinetochore</keyword>
<keyword evidence="4 10" id="KW-0498">Mitosis</keyword>
<keyword evidence="6 11" id="KW-0175">Coiled coil</keyword>
<evidence type="ECO:0000256" key="8">
    <source>
        <dbReference type="ARBA" id="ARBA00023306"/>
    </source>
</evidence>
<dbReference type="GO" id="GO:0051315">
    <property type="term" value="P:attachment of mitotic spindle microtubules to kinetochore"/>
    <property type="evidence" value="ECO:0007669"/>
    <property type="project" value="UniProtKB-UniRule"/>
</dbReference>
<keyword evidence="9 10" id="KW-0137">Centromere</keyword>
<dbReference type="PANTHER" id="PTHR10643">
    <property type="entry name" value="KINETOCHORE PROTEIN NDC80"/>
    <property type="match status" value="1"/>
</dbReference>
<evidence type="ECO:0000256" key="1">
    <source>
        <dbReference type="ARBA" id="ARBA00007050"/>
    </source>
</evidence>
<name>A0AAE1EX12_PETCI</name>
<feature type="compositionally biased region" description="Polar residues" evidence="12">
    <location>
        <begin position="97"/>
        <end position="106"/>
    </location>
</feature>
<dbReference type="GO" id="GO:0031262">
    <property type="term" value="C:Ndc80 complex"/>
    <property type="evidence" value="ECO:0007669"/>
    <property type="project" value="UniProtKB-UniRule"/>
</dbReference>